<organism evidence="3 4">
    <name type="scientific">Candidatus Marithioploca araucensis</name>
    <dbReference type="NCBI Taxonomy" id="70273"/>
    <lineage>
        <taxon>Bacteria</taxon>
        <taxon>Pseudomonadati</taxon>
        <taxon>Pseudomonadota</taxon>
        <taxon>Gammaproteobacteria</taxon>
        <taxon>Thiotrichales</taxon>
        <taxon>Thiotrichaceae</taxon>
        <taxon>Candidatus Marithioploca</taxon>
    </lineage>
</organism>
<dbReference type="Pfam" id="PF25023">
    <property type="entry name" value="TEN_YD-shell"/>
    <property type="match status" value="1"/>
</dbReference>
<feature type="non-terminal residue" evidence="3">
    <location>
        <position position="1"/>
    </location>
</feature>
<proteinExistence type="predicted"/>
<dbReference type="Proteomes" id="UP001171945">
    <property type="component" value="Unassembled WGS sequence"/>
</dbReference>
<evidence type="ECO:0000313" key="3">
    <source>
        <dbReference type="EMBL" id="MDM8563232.1"/>
    </source>
</evidence>
<protein>
    <submittedName>
        <fullName evidence="3">RHS repeat-associated core domain-containing protein</fullName>
    </submittedName>
</protein>
<dbReference type="InterPro" id="IPR056823">
    <property type="entry name" value="TEN-like_YD-shell"/>
</dbReference>
<dbReference type="Gene3D" id="2.180.10.10">
    <property type="entry name" value="RHS repeat-associated core"/>
    <property type="match status" value="1"/>
</dbReference>
<evidence type="ECO:0000259" key="2">
    <source>
        <dbReference type="Pfam" id="PF25023"/>
    </source>
</evidence>
<keyword evidence="4" id="KW-1185">Reference proteome</keyword>
<gene>
    <name evidence="3" type="ORF">QUF54_07750</name>
</gene>
<accession>A0ABT7VUH3</accession>
<name>A0ABT7VUH3_9GAMM</name>
<evidence type="ECO:0000313" key="4">
    <source>
        <dbReference type="Proteomes" id="UP001171945"/>
    </source>
</evidence>
<sequence length="511" mass="56372">GSLALSEIWGNGDITGTLSLDYNNDFRVTAISVNSNPVNYQYDNDGLLTNAGDLSLTHHGQNGLLEATQLGNIATQRAHNTFGEMASETATYNSNPLYHTFYQRDQLGRITQKAETVGGITTTYDYRYDVVGRLVEVKQDKQVVETYTYDDNGNRLSADTANGLVFGSYDDQDRLSQYGNATYTYTDNGELRHKNDNGQLTEYHYDVLGNLRSVQLPDGKQIEYVIDARNRRIGKKVNGVLTQAFLYQGSLNPVAEKDGDGNVVSRFVYGSKVNVPDYLIKGGKTYRILSNHLGSPRLVVNISDGTVVQRMDYDAFGNVIEDSNPGFQPFGFAGGIYDLDTQLTRFGARDYDSETGRWTAKDPILFAGGDTNLYGYVLDNPINWIDENGLEAALPVPATGGGIGEIVAGMGRSIVAGGAIGIGIVMALYPTPVGEGSDIVPTPEPVNMAKGGKQHIDNEYTREVQQMGLKSPKDICEYLRNQYQKACDKQERLKIRKAQKYYNCDGKNRYQ</sequence>
<dbReference type="NCBIfam" id="TIGR01643">
    <property type="entry name" value="YD_repeat_2x"/>
    <property type="match status" value="2"/>
</dbReference>
<evidence type="ECO:0000256" key="1">
    <source>
        <dbReference type="ARBA" id="ARBA00022737"/>
    </source>
</evidence>
<comment type="caution">
    <text evidence="3">The sequence shown here is derived from an EMBL/GenBank/DDBJ whole genome shotgun (WGS) entry which is preliminary data.</text>
</comment>
<reference evidence="3" key="1">
    <citation type="submission" date="2023-06" db="EMBL/GenBank/DDBJ databases">
        <title>Uncultivated large filamentous bacteria from sulfidic sediments reveal new species and different genomic features in energy metabolism and defense.</title>
        <authorList>
            <person name="Fonseca A."/>
        </authorList>
    </citation>
    <scope>NUCLEOTIDE SEQUENCE</scope>
    <source>
        <strain evidence="3">HSG4</strain>
    </source>
</reference>
<dbReference type="PANTHER" id="PTHR32305:SF15">
    <property type="entry name" value="PROTEIN RHSA-RELATED"/>
    <property type="match status" value="1"/>
</dbReference>
<dbReference type="PANTHER" id="PTHR32305">
    <property type="match status" value="1"/>
</dbReference>
<keyword evidence="1" id="KW-0677">Repeat</keyword>
<dbReference type="InterPro" id="IPR006530">
    <property type="entry name" value="YD"/>
</dbReference>
<dbReference type="NCBIfam" id="TIGR03696">
    <property type="entry name" value="Rhs_assc_core"/>
    <property type="match status" value="1"/>
</dbReference>
<feature type="domain" description="Teneurin-like YD-shell" evidence="2">
    <location>
        <begin position="15"/>
        <end position="362"/>
    </location>
</feature>
<dbReference type="EMBL" id="JAUCGM010000520">
    <property type="protein sequence ID" value="MDM8563232.1"/>
    <property type="molecule type" value="Genomic_DNA"/>
</dbReference>
<dbReference type="InterPro" id="IPR050708">
    <property type="entry name" value="T6SS_VgrG/RHS"/>
</dbReference>
<dbReference type="InterPro" id="IPR022385">
    <property type="entry name" value="Rhs_assc_core"/>
</dbReference>